<dbReference type="FunFam" id="1.10.8.60:FF:000017">
    <property type="entry name" value="ATP-dependent chaperone ClpB"/>
    <property type="match status" value="1"/>
</dbReference>
<evidence type="ECO:0000256" key="3">
    <source>
        <dbReference type="ARBA" id="ARBA00022741"/>
    </source>
</evidence>
<dbReference type="SUPFAM" id="SSF52540">
    <property type="entry name" value="P-loop containing nucleoside triphosphate hydrolases"/>
    <property type="match status" value="2"/>
</dbReference>
<dbReference type="InterPro" id="IPR019489">
    <property type="entry name" value="Clp_ATPase_C"/>
</dbReference>
<dbReference type="Pfam" id="PF00856">
    <property type="entry name" value="SET"/>
    <property type="match status" value="1"/>
</dbReference>
<feature type="coiled-coil region" evidence="6">
    <location>
        <begin position="884"/>
        <end position="949"/>
    </location>
</feature>
<dbReference type="SUPFAM" id="SSF82199">
    <property type="entry name" value="SET domain"/>
    <property type="match status" value="1"/>
</dbReference>
<dbReference type="CDD" id="cd20071">
    <property type="entry name" value="SET_SMYD"/>
    <property type="match status" value="1"/>
</dbReference>
<dbReference type="Proteomes" id="UP000604046">
    <property type="component" value="Unassembled WGS sequence"/>
</dbReference>
<dbReference type="GO" id="GO:0016887">
    <property type="term" value="F:ATP hydrolysis activity"/>
    <property type="evidence" value="ECO:0007669"/>
    <property type="project" value="InterPro"/>
</dbReference>
<evidence type="ECO:0000256" key="5">
    <source>
        <dbReference type="ARBA" id="ARBA00023186"/>
    </source>
</evidence>
<keyword evidence="4" id="KW-0067">ATP-binding</keyword>
<dbReference type="EMBL" id="CAJNDS010000102">
    <property type="protein sequence ID" value="CAE6957058.1"/>
    <property type="molecule type" value="Genomic_DNA"/>
</dbReference>
<evidence type="ECO:0000256" key="2">
    <source>
        <dbReference type="ARBA" id="ARBA00022737"/>
    </source>
</evidence>
<dbReference type="InterPro" id="IPR003593">
    <property type="entry name" value="AAA+_ATPase"/>
</dbReference>
<dbReference type="SMART" id="SM00317">
    <property type="entry name" value="SET"/>
    <property type="match status" value="1"/>
</dbReference>
<feature type="non-terminal residue" evidence="9">
    <location>
        <position position="1605"/>
    </location>
</feature>
<organism evidence="9 10">
    <name type="scientific">Symbiodinium natans</name>
    <dbReference type="NCBI Taxonomy" id="878477"/>
    <lineage>
        <taxon>Eukaryota</taxon>
        <taxon>Sar</taxon>
        <taxon>Alveolata</taxon>
        <taxon>Dinophyceae</taxon>
        <taxon>Suessiales</taxon>
        <taxon>Symbiodiniaceae</taxon>
        <taxon>Symbiodinium</taxon>
    </lineage>
</organism>
<dbReference type="GO" id="GO:0005524">
    <property type="term" value="F:ATP binding"/>
    <property type="evidence" value="ECO:0007669"/>
    <property type="project" value="UniProtKB-KW"/>
</dbReference>
<reference evidence="9" key="1">
    <citation type="submission" date="2021-02" db="EMBL/GenBank/DDBJ databases">
        <authorList>
            <person name="Dougan E. K."/>
            <person name="Rhodes N."/>
            <person name="Thang M."/>
            <person name="Chan C."/>
        </authorList>
    </citation>
    <scope>NUCLEOTIDE SEQUENCE</scope>
</reference>
<comment type="caution">
    <text evidence="9">The sequence shown here is derived from an EMBL/GenBank/DDBJ whole genome shotgun (WGS) entry which is preliminary data.</text>
</comment>
<dbReference type="InterPro" id="IPR046341">
    <property type="entry name" value="SET_dom_sf"/>
</dbReference>
<keyword evidence="3" id="KW-0547">Nucleotide-binding</keyword>
<keyword evidence="6" id="KW-0175">Coiled coil</keyword>
<dbReference type="SMART" id="SM00382">
    <property type="entry name" value="AAA"/>
    <property type="match status" value="1"/>
</dbReference>
<dbReference type="InterPro" id="IPR001214">
    <property type="entry name" value="SET_dom"/>
</dbReference>
<dbReference type="PRINTS" id="PR00300">
    <property type="entry name" value="CLPPROTEASEA"/>
</dbReference>
<dbReference type="InterPro" id="IPR003959">
    <property type="entry name" value="ATPase_AAA_core"/>
</dbReference>
<dbReference type="FunFam" id="3.40.50.300:FF:000120">
    <property type="entry name" value="ATP-dependent chaperone ClpB"/>
    <property type="match status" value="1"/>
</dbReference>
<dbReference type="Pfam" id="PF10431">
    <property type="entry name" value="ClpB_D2-small"/>
    <property type="match status" value="1"/>
</dbReference>
<feature type="region of interest" description="Disordered" evidence="7">
    <location>
        <begin position="22"/>
        <end position="63"/>
    </location>
</feature>
<feature type="domain" description="SET" evidence="8">
    <location>
        <begin position="1367"/>
        <end position="1517"/>
    </location>
</feature>
<dbReference type="InterPro" id="IPR028299">
    <property type="entry name" value="ClpA/B_CS2"/>
</dbReference>
<dbReference type="PANTHER" id="PTHR11638:SF18">
    <property type="entry name" value="HEAT SHOCK PROTEIN 104"/>
    <property type="match status" value="1"/>
</dbReference>
<accession>A0A812HPI3</accession>
<dbReference type="InterPro" id="IPR001270">
    <property type="entry name" value="ClpA/B"/>
</dbReference>
<dbReference type="GO" id="GO:0005737">
    <property type="term" value="C:cytoplasm"/>
    <property type="evidence" value="ECO:0007669"/>
    <property type="project" value="TreeGrafter"/>
</dbReference>
<feature type="region of interest" description="Disordered" evidence="7">
    <location>
        <begin position="522"/>
        <end position="552"/>
    </location>
</feature>
<dbReference type="Gene3D" id="2.170.270.10">
    <property type="entry name" value="SET domain"/>
    <property type="match status" value="1"/>
</dbReference>
<comment type="similarity">
    <text evidence="1">Belongs to the ClpA/ClpB family.</text>
</comment>
<keyword evidence="10" id="KW-1185">Reference proteome</keyword>
<dbReference type="Pfam" id="PF17871">
    <property type="entry name" value="AAA_lid_9"/>
    <property type="match status" value="1"/>
</dbReference>
<dbReference type="GO" id="GO:0034605">
    <property type="term" value="P:cellular response to heat"/>
    <property type="evidence" value="ECO:0007669"/>
    <property type="project" value="TreeGrafter"/>
</dbReference>
<evidence type="ECO:0000313" key="10">
    <source>
        <dbReference type="Proteomes" id="UP000604046"/>
    </source>
</evidence>
<dbReference type="CDD" id="cd19499">
    <property type="entry name" value="RecA-like_ClpB_Hsp104-like"/>
    <property type="match status" value="1"/>
</dbReference>
<gene>
    <name evidence="9" type="primary">clpB2</name>
    <name evidence="9" type="ORF">SNAT2548_LOCUS1802</name>
</gene>
<evidence type="ECO:0000256" key="7">
    <source>
        <dbReference type="SAM" id="MobiDB-lite"/>
    </source>
</evidence>
<keyword evidence="5" id="KW-0143">Chaperone</keyword>
<sequence length="1605" mass="175498">MQHAGDHETIWSMMGKLGAFTMSKTGRGRGRGRASAKAAPKTLIVPKAGSLQPKAAPSGASEPRDAPVQLAVIQWTRVAHKAIESFGDDPLWQIQLKHDGKPTVSMQLIRHFGNYLTVLRETDDNIPESIQALKERAGIALQLAGGTVQWRAAWYVEGPPEALQNALRLILGFVHHRWNSAAPGERGFPGDLRIELDVDPSIVCKNELAEMPVAPMLVRNLDLSPFSPAPPAGAQILTFQIEFNETNGLTGVLAGATWAFRKELEANGIYGARVEADDSYVRVLSCVDVSTKNGRDWILQKLFREILCDTVLHLVVATPPLPETAGAEFLQILVAQPHVYTEKLYVLLTYVANFVARSLVTILILQASWQAVYPSAAMHADSSTAGSEFDALLAQMATLPDPTRQQVLECFTQLVSVECTSRLAEIRFFLRARARAVSVCAAGSGVPAGNAAVSEQPAPSGIALQLMHTILRDVHLANHNVPIDIEDDSVGCGDLRDAFFACLGLLPRAEDNAEPQAATLRNCSAEPPTSDIERMTDGSGASTFAGSEPRPNISDAALGAKGSSKGISLGKSQRHWSVGNYQAGTFEGAPVVTPPAAGANLPQGSAFSFLGKTPSRNTGNNLVKGRVPLKADHGKDRLQGRFSAEQDFLGPHIYGKGKLAANTKTHSNRTFYTSLLKSLGFADVFSFKQSNLTKHVTYRDKFSPPDNWDQFILDPLILLQMWDRFATLPLPESDQLSLVSEIRAHKAMVYSAKRIYSLLKAFADHLANVQWGPTTDAALERRFQQVLVQEPSPMDTISILRGLKPRYELHHGVHISDRAVVASAILSSRYITDRFLPDKAIDLVDEAAAVAKMRVTSKPQELERLDRRILQLEMEKVSVGDDKDAQSQQRLSELDKELETLKAQQSEQESKWRQDREALTAVQDVRQKIEDLERDLAEAERTYDLERAGQIKYGQLGPLQKQLEAMDSSSEKGGLEEVTESDIQHIVSMRTGIPVEKMSMGVQQRLLGLEDELHERVVGQDAAVKAVAEAVQRSRYGLSDPNRPIASFLFLGPTGVGKTELAKTLANWLFDSEDAMIRIDMSEYMEKFAVSRLTGAPPGYVGYEEGGQLTEPVRRRPYSVLLFDEMEKAHPDVFNLLLQILDDGRCTDSQGRTVDFKNCVIVMTSNVGSEAITSNAGAEEAVRAAMARTFRPEMLNRVDEKIIFQPLGREDLRAIAQLQLKRVQERLADRSINLEVTDAAVDVIAERGYDPAFGARPIKRSIVANVETPLAQRGLAGEFADGDTVRIDVDSDGALTYMKAGAPPRSAHGLGWASCASCALARGACGAQGRRGRRGRRAARKAGDAREAQGEVFLPLPEEPGSPALPGSIAVVELEGKGCGVVATAPISRGETILRELLGLPTSFQSDVDALLNATSLRKLDEDLNAALRDCSKASQDRFWELSDCHAAETKTAAGIALTNALQLGTGGGLLTTSARFNHSCKPNIQGRWDKSQRRGMAVWHALRDISVGEELCFSYVDPYDSDVERQSTLQRLFKFQCRCPICTLRGEAREASNQNRQQLRDLKEALELAALVADDTAEMARELVPPMLELLDEELDGSPALKSK</sequence>
<evidence type="ECO:0000256" key="6">
    <source>
        <dbReference type="SAM" id="Coils"/>
    </source>
</evidence>
<keyword evidence="2" id="KW-0677">Repeat</keyword>
<dbReference type="InterPro" id="IPR041546">
    <property type="entry name" value="ClpA/ClpB_AAA_lid"/>
</dbReference>
<proteinExistence type="inferred from homology"/>
<name>A0A812HPI3_9DINO</name>
<evidence type="ECO:0000256" key="4">
    <source>
        <dbReference type="ARBA" id="ARBA00022840"/>
    </source>
</evidence>
<evidence type="ECO:0000259" key="8">
    <source>
        <dbReference type="PROSITE" id="PS50280"/>
    </source>
</evidence>
<dbReference type="Gene3D" id="3.40.50.300">
    <property type="entry name" value="P-loop containing nucleotide triphosphate hydrolases"/>
    <property type="match status" value="2"/>
</dbReference>
<protein>
    <submittedName>
        <fullName evidence="9">ClpB2 protein</fullName>
    </submittedName>
</protein>
<evidence type="ECO:0000313" key="9">
    <source>
        <dbReference type="EMBL" id="CAE6957058.1"/>
    </source>
</evidence>
<dbReference type="PANTHER" id="PTHR11638">
    <property type="entry name" value="ATP-DEPENDENT CLP PROTEASE"/>
    <property type="match status" value="1"/>
</dbReference>
<dbReference type="InterPro" id="IPR050130">
    <property type="entry name" value="ClpA_ClpB"/>
</dbReference>
<dbReference type="InterPro" id="IPR027417">
    <property type="entry name" value="P-loop_NTPase"/>
</dbReference>
<dbReference type="SMART" id="SM01086">
    <property type="entry name" value="ClpB_D2-small"/>
    <property type="match status" value="1"/>
</dbReference>
<evidence type="ECO:0000256" key="1">
    <source>
        <dbReference type="ARBA" id="ARBA00008675"/>
    </source>
</evidence>
<dbReference type="Pfam" id="PF07724">
    <property type="entry name" value="AAA_2"/>
    <property type="match status" value="1"/>
</dbReference>
<dbReference type="PROSITE" id="PS50280">
    <property type="entry name" value="SET"/>
    <property type="match status" value="1"/>
</dbReference>
<dbReference type="PROSITE" id="PS00871">
    <property type="entry name" value="CLPAB_2"/>
    <property type="match status" value="1"/>
</dbReference>
<dbReference type="FunFam" id="3.40.50.300:FF:000025">
    <property type="entry name" value="ATP-dependent Clp protease subunit"/>
    <property type="match status" value="1"/>
</dbReference>
<dbReference type="OrthoDB" id="47330at2759"/>
<dbReference type="Gene3D" id="1.10.8.60">
    <property type="match status" value="1"/>
</dbReference>